<keyword evidence="2" id="KW-1185">Reference proteome</keyword>
<dbReference type="STRING" id="1387277.SAMN06295998_1495"/>
<protein>
    <submittedName>
        <fullName evidence="1">Uncharacterized protein</fullName>
    </submittedName>
</protein>
<organism evidence="1 2">
    <name type="scientific">Primorskyibacter flagellatus</name>
    <dbReference type="NCBI Taxonomy" id="1387277"/>
    <lineage>
        <taxon>Bacteria</taxon>
        <taxon>Pseudomonadati</taxon>
        <taxon>Pseudomonadota</taxon>
        <taxon>Alphaproteobacteria</taxon>
        <taxon>Rhodobacterales</taxon>
        <taxon>Roseobacteraceae</taxon>
        <taxon>Primorskyibacter</taxon>
    </lineage>
</organism>
<name>A0A1W2EUS7_9RHOB</name>
<dbReference type="AlphaFoldDB" id="A0A1W2EUS7"/>
<sequence>MLTAIAKAPKAGENCCLIFIGATSEQRCCFHKTGNVLNAMPKSVQAKAKGHLHDIWQAETRVDAEAAFDFFVAPMA</sequence>
<evidence type="ECO:0000313" key="1">
    <source>
        <dbReference type="EMBL" id="SMD13463.1"/>
    </source>
</evidence>
<dbReference type="Proteomes" id="UP000192330">
    <property type="component" value="Unassembled WGS sequence"/>
</dbReference>
<dbReference type="EMBL" id="FWYD01000049">
    <property type="protein sequence ID" value="SMD13463.1"/>
    <property type="molecule type" value="Genomic_DNA"/>
</dbReference>
<evidence type="ECO:0000313" key="2">
    <source>
        <dbReference type="Proteomes" id="UP000192330"/>
    </source>
</evidence>
<gene>
    <name evidence="1" type="ORF">SAMN06295998_1495</name>
</gene>
<reference evidence="1 2" key="1">
    <citation type="submission" date="2017-04" db="EMBL/GenBank/DDBJ databases">
        <authorList>
            <person name="Afonso C.L."/>
            <person name="Miller P.J."/>
            <person name="Scott M.A."/>
            <person name="Spackman E."/>
            <person name="Goraichik I."/>
            <person name="Dimitrov K.M."/>
            <person name="Suarez D.L."/>
            <person name="Swayne D.E."/>
        </authorList>
    </citation>
    <scope>NUCLEOTIDE SEQUENCE [LARGE SCALE GENOMIC DNA]</scope>
    <source>
        <strain evidence="1 2">CGMCC 1.12644</strain>
    </source>
</reference>
<accession>A0A1W2EUS7</accession>
<proteinExistence type="predicted"/>